<organism evidence="1 2">
    <name type="scientific">Salix suchowensis</name>
    <dbReference type="NCBI Taxonomy" id="1278906"/>
    <lineage>
        <taxon>Eukaryota</taxon>
        <taxon>Viridiplantae</taxon>
        <taxon>Streptophyta</taxon>
        <taxon>Embryophyta</taxon>
        <taxon>Tracheophyta</taxon>
        <taxon>Spermatophyta</taxon>
        <taxon>Magnoliopsida</taxon>
        <taxon>eudicotyledons</taxon>
        <taxon>Gunneridae</taxon>
        <taxon>Pentapetalae</taxon>
        <taxon>rosids</taxon>
        <taxon>fabids</taxon>
        <taxon>Malpighiales</taxon>
        <taxon>Salicaceae</taxon>
        <taxon>Saliceae</taxon>
        <taxon>Salix</taxon>
    </lineage>
</organism>
<reference evidence="1" key="2">
    <citation type="journal article" date="2023" name="Int. J. Mol. Sci.">
        <title>De Novo Assembly and Annotation of 11 Diverse Shrub Willow (Salix) Genomes Reveals Novel Gene Organization in Sex-Linked Regions.</title>
        <authorList>
            <person name="Hyden B."/>
            <person name="Feng K."/>
            <person name="Yates T.B."/>
            <person name="Jawdy S."/>
            <person name="Cereghino C."/>
            <person name="Smart L.B."/>
            <person name="Muchero W."/>
        </authorList>
    </citation>
    <scope>NUCLEOTIDE SEQUENCE</scope>
    <source>
        <tissue evidence="1">Shoot tip</tissue>
    </source>
</reference>
<evidence type="ECO:0000313" key="2">
    <source>
        <dbReference type="Proteomes" id="UP001141253"/>
    </source>
</evidence>
<keyword evidence="2" id="KW-1185">Reference proteome</keyword>
<feature type="non-terminal residue" evidence="1">
    <location>
        <position position="48"/>
    </location>
</feature>
<accession>A0ABQ9A377</accession>
<comment type="caution">
    <text evidence="1">The sequence shown here is derived from an EMBL/GenBank/DDBJ whole genome shotgun (WGS) entry which is preliminary data.</text>
</comment>
<evidence type="ECO:0000313" key="1">
    <source>
        <dbReference type="EMBL" id="KAJ6322367.1"/>
    </source>
</evidence>
<protein>
    <submittedName>
        <fullName evidence="1">Uncharacterized protein</fullName>
    </submittedName>
</protein>
<sequence length="48" mass="5403">MLFLLPLARQIILSSDFSISLQTLALGIRGYVSCRYMVVFQYGSAVLF</sequence>
<proteinExistence type="predicted"/>
<dbReference type="Proteomes" id="UP001141253">
    <property type="component" value="Chromosome 8"/>
</dbReference>
<name>A0ABQ9A377_9ROSI</name>
<gene>
    <name evidence="1" type="ORF">OIU77_012262</name>
</gene>
<reference evidence="1" key="1">
    <citation type="submission" date="2022-10" db="EMBL/GenBank/DDBJ databases">
        <authorList>
            <person name="Hyden B.L."/>
            <person name="Feng K."/>
            <person name="Yates T."/>
            <person name="Jawdy S."/>
            <person name="Smart L.B."/>
            <person name="Muchero W."/>
        </authorList>
    </citation>
    <scope>NUCLEOTIDE SEQUENCE</scope>
    <source>
        <tissue evidence="1">Shoot tip</tissue>
    </source>
</reference>
<dbReference type="EMBL" id="JAPFFI010000023">
    <property type="protein sequence ID" value="KAJ6322367.1"/>
    <property type="molecule type" value="Genomic_DNA"/>
</dbReference>